<evidence type="ECO:0000256" key="2">
    <source>
        <dbReference type="SAM" id="Phobius"/>
    </source>
</evidence>
<accession>A0A0P7Z0S1</accession>
<dbReference type="Gene3D" id="3.30.60.30">
    <property type="match status" value="1"/>
</dbReference>
<dbReference type="FunFam" id="3.30.60.30:FF:000018">
    <property type="entry name" value="Transmembrane agrin"/>
    <property type="match status" value="1"/>
</dbReference>
<dbReference type="Pfam" id="PF07648">
    <property type="entry name" value="Kazal_2"/>
    <property type="match status" value="1"/>
</dbReference>
<keyword evidence="2" id="KW-1133">Transmembrane helix</keyword>
<proteinExistence type="predicted"/>
<dbReference type="InterPro" id="IPR002350">
    <property type="entry name" value="Kazal_dom"/>
</dbReference>
<dbReference type="GO" id="GO:0030154">
    <property type="term" value="P:cell differentiation"/>
    <property type="evidence" value="ECO:0007669"/>
    <property type="project" value="TreeGrafter"/>
</dbReference>
<dbReference type="Proteomes" id="UP000034805">
    <property type="component" value="Unassembled WGS sequence"/>
</dbReference>
<feature type="domain" description="Kazal-like" evidence="3">
    <location>
        <begin position="93"/>
        <end position="141"/>
    </location>
</feature>
<evidence type="ECO:0000313" key="5">
    <source>
        <dbReference type="Proteomes" id="UP000034805"/>
    </source>
</evidence>
<name>A0A0P7Z0S1_SCLFO</name>
<keyword evidence="2" id="KW-0472">Membrane</keyword>
<gene>
    <name evidence="4" type="ORF">Z043_106989</name>
</gene>
<keyword evidence="2" id="KW-0812">Transmembrane</keyword>
<protein>
    <recommendedName>
        <fullName evidence="3">Kazal-like domain-containing protein</fullName>
    </recommendedName>
</protein>
<dbReference type="InterPro" id="IPR036058">
    <property type="entry name" value="Kazal_dom_sf"/>
</dbReference>
<dbReference type="SMART" id="SM00280">
    <property type="entry name" value="KAZAL"/>
    <property type="match status" value="1"/>
</dbReference>
<dbReference type="SUPFAM" id="SSF100895">
    <property type="entry name" value="Kazal-type serine protease inhibitors"/>
    <property type="match status" value="1"/>
</dbReference>
<dbReference type="PROSITE" id="PS51465">
    <property type="entry name" value="KAZAL_2"/>
    <property type="match status" value="1"/>
</dbReference>
<dbReference type="GO" id="GO:0005576">
    <property type="term" value="C:extracellular region"/>
    <property type="evidence" value="ECO:0007669"/>
    <property type="project" value="TreeGrafter"/>
</dbReference>
<organism evidence="4 5">
    <name type="scientific">Scleropages formosus</name>
    <name type="common">Asian bonytongue</name>
    <name type="synonym">Osteoglossum formosum</name>
    <dbReference type="NCBI Taxonomy" id="113540"/>
    <lineage>
        <taxon>Eukaryota</taxon>
        <taxon>Metazoa</taxon>
        <taxon>Chordata</taxon>
        <taxon>Craniata</taxon>
        <taxon>Vertebrata</taxon>
        <taxon>Euteleostomi</taxon>
        <taxon>Actinopterygii</taxon>
        <taxon>Neopterygii</taxon>
        <taxon>Teleostei</taxon>
        <taxon>Osteoglossocephala</taxon>
        <taxon>Osteoglossomorpha</taxon>
        <taxon>Osteoglossiformes</taxon>
        <taxon>Osteoglossidae</taxon>
        <taxon>Scleropages</taxon>
    </lineage>
</organism>
<comment type="caution">
    <text evidence="4">The sequence shown here is derived from an EMBL/GenBank/DDBJ whole genome shotgun (WGS) entry which is preliminary data.</text>
</comment>
<feature type="transmembrane region" description="Helical" evidence="2">
    <location>
        <begin position="27"/>
        <end position="52"/>
    </location>
</feature>
<sequence length="170" mass="18697">MSGCHYPTGLPERDRMYQHKVSLVVRYFMIPCNICLILLATSTLGFAVLLFLNNYKPGHFSLAQAPDGCRGMLCGFGALCERDPADPSKGHCMCKKTTCPTVVAPVCGSDSSTYSNECELEKAQCNAQRRIKVVRKGPCGESYTHPELSNTVFLYHTHITSAQRSRVTAA</sequence>
<reference evidence="4 5" key="1">
    <citation type="submission" date="2015-08" db="EMBL/GenBank/DDBJ databases">
        <title>The genome of the Asian arowana (Scleropages formosus).</title>
        <authorList>
            <person name="Tan M.H."/>
            <person name="Gan H.M."/>
            <person name="Croft L.J."/>
            <person name="Austin C.M."/>
        </authorList>
    </citation>
    <scope>NUCLEOTIDE SEQUENCE [LARGE SCALE GENOMIC DNA]</scope>
    <source>
        <strain evidence="4">Aro1</strain>
    </source>
</reference>
<evidence type="ECO:0000259" key="3">
    <source>
        <dbReference type="PROSITE" id="PS51465"/>
    </source>
</evidence>
<dbReference type="PANTHER" id="PTHR10913">
    <property type="entry name" value="FOLLISTATIN-RELATED"/>
    <property type="match status" value="1"/>
</dbReference>
<dbReference type="InterPro" id="IPR050653">
    <property type="entry name" value="Prot_Inhib_GrowthFact_Antg"/>
</dbReference>
<evidence type="ECO:0000256" key="1">
    <source>
        <dbReference type="ARBA" id="ARBA00023157"/>
    </source>
</evidence>
<dbReference type="AlphaFoldDB" id="A0A0P7Z0S1"/>
<dbReference type="CDD" id="cd00104">
    <property type="entry name" value="KAZAL_FS"/>
    <property type="match status" value="1"/>
</dbReference>
<dbReference type="PANTHER" id="PTHR10913:SF78">
    <property type="entry name" value="AGRIN"/>
    <property type="match status" value="1"/>
</dbReference>
<keyword evidence="1" id="KW-1015">Disulfide bond</keyword>
<dbReference type="EMBL" id="JARO02001988">
    <property type="protein sequence ID" value="KPP73895.1"/>
    <property type="molecule type" value="Genomic_DNA"/>
</dbReference>
<evidence type="ECO:0000313" key="4">
    <source>
        <dbReference type="EMBL" id="KPP73895.1"/>
    </source>
</evidence>